<gene>
    <name evidence="8" type="ORF">SAMN05443550_1214</name>
</gene>
<evidence type="ECO:0000313" key="9">
    <source>
        <dbReference type="Proteomes" id="UP000198850"/>
    </source>
</evidence>
<dbReference type="PROSITE" id="PS00138">
    <property type="entry name" value="SUBTILASE_SER"/>
    <property type="match status" value="1"/>
</dbReference>
<organism evidence="8 9">
    <name type="scientific">Pedobacter hartonius</name>
    <dbReference type="NCBI Taxonomy" id="425514"/>
    <lineage>
        <taxon>Bacteria</taxon>
        <taxon>Pseudomonadati</taxon>
        <taxon>Bacteroidota</taxon>
        <taxon>Sphingobacteriia</taxon>
        <taxon>Sphingobacteriales</taxon>
        <taxon>Sphingobacteriaceae</taxon>
        <taxon>Pedobacter</taxon>
    </lineage>
</organism>
<evidence type="ECO:0000259" key="7">
    <source>
        <dbReference type="Pfam" id="PF00082"/>
    </source>
</evidence>
<evidence type="ECO:0000256" key="3">
    <source>
        <dbReference type="ARBA" id="ARBA00022801"/>
    </source>
</evidence>
<dbReference type="PANTHER" id="PTHR43806:SF11">
    <property type="entry name" value="CEREVISIN-RELATED"/>
    <property type="match status" value="1"/>
</dbReference>
<keyword evidence="4 5" id="KW-0720">Serine protease</keyword>
<evidence type="ECO:0000256" key="5">
    <source>
        <dbReference type="PROSITE-ProRule" id="PRU01240"/>
    </source>
</evidence>
<dbReference type="PROSITE" id="PS00137">
    <property type="entry name" value="SUBTILASE_HIS"/>
    <property type="match status" value="1"/>
</dbReference>
<name>A0A1H4HIJ2_9SPHI</name>
<proteinExistence type="inferred from homology"/>
<dbReference type="InterPro" id="IPR022398">
    <property type="entry name" value="Peptidase_S8_His-AS"/>
</dbReference>
<dbReference type="STRING" id="425514.SAMN05443550_1214"/>
<dbReference type="AlphaFoldDB" id="A0A1H4HIJ2"/>
<dbReference type="Pfam" id="PF00082">
    <property type="entry name" value="Peptidase_S8"/>
    <property type="match status" value="1"/>
</dbReference>
<dbReference type="PRINTS" id="PR00723">
    <property type="entry name" value="SUBTILISIN"/>
</dbReference>
<evidence type="ECO:0000256" key="1">
    <source>
        <dbReference type="ARBA" id="ARBA00011073"/>
    </source>
</evidence>
<dbReference type="RefSeq" id="WP_090560091.1">
    <property type="nucleotide sequence ID" value="NZ_FNRA01000021.1"/>
</dbReference>
<feature type="active site" description="Charge relay system" evidence="5">
    <location>
        <position position="267"/>
    </location>
</feature>
<dbReference type="PROSITE" id="PS51892">
    <property type="entry name" value="SUBTILASE"/>
    <property type="match status" value="1"/>
</dbReference>
<keyword evidence="9" id="KW-1185">Reference proteome</keyword>
<feature type="active site" description="Charge relay system" evidence="5">
    <location>
        <position position="72"/>
    </location>
</feature>
<protein>
    <submittedName>
        <fullName evidence="8">Subtilase family protein</fullName>
    </submittedName>
</protein>
<reference evidence="8 9" key="1">
    <citation type="submission" date="2016-10" db="EMBL/GenBank/DDBJ databases">
        <authorList>
            <person name="de Groot N.N."/>
        </authorList>
    </citation>
    <scope>NUCLEOTIDE SEQUENCE [LARGE SCALE GENOMIC DNA]</scope>
    <source>
        <strain evidence="8 9">DSM 19033</strain>
    </source>
</reference>
<evidence type="ECO:0000256" key="4">
    <source>
        <dbReference type="ARBA" id="ARBA00022825"/>
    </source>
</evidence>
<dbReference type="InterPro" id="IPR050131">
    <property type="entry name" value="Peptidase_S8_subtilisin-like"/>
</dbReference>
<dbReference type="GO" id="GO:0004252">
    <property type="term" value="F:serine-type endopeptidase activity"/>
    <property type="evidence" value="ECO:0007669"/>
    <property type="project" value="UniProtKB-UniRule"/>
</dbReference>
<dbReference type="Gene3D" id="3.40.50.200">
    <property type="entry name" value="Peptidase S8/S53 domain"/>
    <property type="match status" value="2"/>
</dbReference>
<comment type="similarity">
    <text evidence="1 5">Belongs to the peptidase S8 family.</text>
</comment>
<evidence type="ECO:0000256" key="2">
    <source>
        <dbReference type="ARBA" id="ARBA00022670"/>
    </source>
</evidence>
<dbReference type="InterPro" id="IPR036852">
    <property type="entry name" value="Peptidase_S8/S53_dom_sf"/>
</dbReference>
<dbReference type="EMBL" id="FNRA01000021">
    <property type="protein sequence ID" value="SEB21643.1"/>
    <property type="molecule type" value="Genomic_DNA"/>
</dbReference>
<feature type="domain" description="Peptidase S8/S53" evidence="7">
    <location>
        <begin position="66"/>
        <end position="475"/>
    </location>
</feature>
<dbReference type="InterPro" id="IPR015500">
    <property type="entry name" value="Peptidase_S8_subtilisin-rel"/>
</dbReference>
<dbReference type="OrthoDB" id="9798386at2"/>
<evidence type="ECO:0000256" key="6">
    <source>
        <dbReference type="SAM" id="SignalP"/>
    </source>
</evidence>
<dbReference type="GO" id="GO:0006508">
    <property type="term" value="P:proteolysis"/>
    <property type="evidence" value="ECO:0007669"/>
    <property type="project" value="UniProtKB-KW"/>
</dbReference>
<sequence length="509" mass="56879">MKQTKYYLYVILVLLLFSGLSSALAQQAALPKSNWQNLDLKTDGVFGMSTEKAYLEILKEKKVVPVVVAIIDGGVDIEHEDLKPIIWTNSKEIAGNGKDDDGNGYIDDVHGWNFLGSSKGSFHFDNIELVRLLRKAIKKDSTSDETKRLQTELDQKIQALKSGLNTIEYQRHVLLGILKKMGKPSPTEAEFRKYHYQNDEEAKVLILIVRGLKDDAKYLKTVEDKYNQYKDQIKYLVNINYDPRAENPEYKMNNYGNENVKGSEPSHGTHVAGIIAAIRDNGLGIKGVAAPVQLMVLRTIPEGDALDSEVANSIRYAVDNGAKVINISISKMESPQRQLVDEAVQYAMEKDVLVVHSAGNDGKKEETESDFPRREYEKGGMAEAWIEVGASGWRDDESLLSWFTNYGKQTVDVFAPGVAIFSTFPENNYKYENGTSMATPMVSGLAALIRAYYPKLTAVQIKNIILKSVIKINHKVKSRDGENLNFSELCSSGGIVNVYSAMRMVENIK</sequence>
<keyword evidence="6" id="KW-0732">Signal</keyword>
<dbReference type="Proteomes" id="UP000198850">
    <property type="component" value="Unassembled WGS sequence"/>
</dbReference>
<feature type="active site" description="Charge relay system" evidence="5">
    <location>
        <position position="436"/>
    </location>
</feature>
<dbReference type="InterPro" id="IPR000209">
    <property type="entry name" value="Peptidase_S8/S53_dom"/>
</dbReference>
<accession>A0A1H4HIJ2</accession>
<feature type="chain" id="PRO_5011742615" evidence="6">
    <location>
        <begin position="26"/>
        <end position="509"/>
    </location>
</feature>
<keyword evidence="3 5" id="KW-0378">Hydrolase</keyword>
<dbReference type="PANTHER" id="PTHR43806">
    <property type="entry name" value="PEPTIDASE S8"/>
    <property type="match status" value="1"/>
</dbReference>
<feature type="signal peptide" evidence="6">
    <location>
        <begin position="1"/>
        <end position="25"/>
    </location>
</feature>
<evidence type="ECO:0000313" key="8">
    <source>
        <dbReference type="EMBL" id="SEB21643.1"/>
    </source>
</evidence>
<dbReference type="SUPFAM" id="SSF52743">
    <property type="entry name" value="Subtilisin-like"/>
    <property type="match status" value="1"/>
</dbReference>
<keyword evidence="2 5" id="KW-0645">Protease</keyword>
<dbReference type="InterPro" id="IPR023828">
    <property type="entry name" value="Peptidase_S8_Ser-AS"/>
</dbReference>